<reference evidence="1 2" key="1">
    <citation type="journal article" date="2019" name="Commun. Biol.">
        <title>The bagworm genome reveals a unique fibroin gene that provides high tensile strength.</title>
        <authorList>
            <person name="Kono N."/>
            <person name="Nakamura H."/>
            <person name="Ohtoshi R."/>
            <person name="Tomita M."/>
            <person name="Numata K."/>
            <person name="Arakawa K."/>
        </authorList>
    </citation>
    <scope>NUCLEOTIDE SEQUENCE [LARGE SCALE GENOMIC DNA]</scope>
</reference>
<evidence type="ECO:0000313" key="2">
    <source>
        <dbReference type="Proteomes" id="UP000299102"/>
    </source>
</evidence>
<dbReference type="Proteomes" id="UP000299102">
    <property type="component" value="Unassembled WGS sequence"/>
</dbReference>
<sequence length="105" mass="11312">MSAATRGPEITLLPSGYRRRRTSSGFSVGLRLRLCLAELLMQLIVEEPEVQGASSDRVSYPQTCILSPVRPLLLLAAAGPEIYSASPDRIGRVPGKPIVAIQPEV</sequence>
<organism evidence="1 2">
    <name type="scientific">Eumeta variegata</name>
    <name type="common">Bagworm moth</name>
    <name type="synonym">Eumeta japonica</name>
    <dbReference type="NCBI Taxonomy" id="151549"/>
    <lineage>
        <taxon>Eukaryota</taxon>
        <taxon>Metazoa</taxon>
        <taxon>Ecdysozoa</taxon>
        <taxon>Arthropoda</taxon>
        <taxon>Hexapoda</taxon>
        <taxon>Insecta</taxon>
        <taxon>Pterygota</taxon>
        <taxon>Neoptera</taxon>
        <taxon>Endopterygota</taxon>
        <taxon>Lepidoptera</taxon>
        <taxon>Glossata</taxon>
        <taxon>Ditrysia</taxon>
        <taxon>Tineoidea</taxon>
        <taxon>Psychidae</taxon>
        <taxon>Oiketicinae</taxon>
        <taxon>Eumeta</taxon>
    </lineage>
</organism>
<dbReference type="EMBL" id="BGZK01000039">
    <property type="protein sequence ID" value="GBP10175.1"/>
    <property type="molecule type" value="Genomic_DNA"/>
</dbReference>
<comment type="caution">
    <text evidence="1">The sequence shown here is derived from an EMBL/GenBank/DDBJ whole genome shotgun (WGS) entry which is preliminary data.</text>
</comment>
<accession>A0A4C1T7J6</accession>
<evidence type="ECO:0000313" key="1">
    <source>
        <dbReference type="EMBL" id="GBP10175.1"/>
    </source>
</evidence>
<dbReference type="AlphaFoldDB" id="A0A4C1T7J6"/>
<proteinExistence type="predicted"/>
<keyword evidence="2" id="KW-1185">Reference proteome</keyword>
<gene>
    <name evidence="1" type="ORF">EVAR_77579_1</name>
</gene>
<protein>
    <submittedName>
        <fullName evidence="1">Uncharacterized protein</fullName>
    </submittedName>
</protein>
<name>A0A4C1T7J6_EUMVA</name>